<gene>
    <name evidence="2" type="ORF">D7M11_35955</name>
</gene>
<dbReference type="Proteomes" id="UP000282311">
    <property type="component" value="Unassembled WGS sequence"/>
</dbReference>
<evidence type="ECO:0000313" key="3">
    <source>
        <dbReference type="Proteomes" id="UP000282311"/>
    </source>
</evidence>
<evidence type="ECO:0000256" key="1">
    <source>
        <dbReference type="SAM" id="SignalP"/>
    </source>
</evidence>
<evidence type="ECO:0000313" key="2">
    <source>
        <dbReference type="EMBL" id="RKN60052.1"/>
    </source>
</evidence>
<dbReference type="EMBL" id="RBAH01000060">
    <property type="protein sequence ID" value="RKN60052.1"/>
    <property type="molecule type" value="Genomic_DNA"/>
</dbReference>
<dbReference type="OrthoDB" id="2611470at2"/>
<name>A0A3B0AHM7_9BACL</name>
<feature type="chain" id="PRO_5017247639" description="YtkA-like domain-containing protein" evidence="1">
    <location>
        <begin position="23"/>
        <end position="171"/>
    </location>
</feature>
<keyword evidence="3" id="KW-1185">Reference proteome</keyword>
<proteinExistence type="predicted"/>
<protein>
    <recommendedName>
        <fullName evidence="4">YtkA-like domain-containing protein</fullName>
    </recommendedName>
</protein>
<accession>A0A3B0AHM7</accession>
<dbReference type="PROSITE" id="PS51257">
    <property type="entry name" value="PROKAR_LIPOPROTEIN"/>
    <property type="match status" value="1"/>
</dbReference>
<reference evidence="2 3" key="1">
    <citation type="journal article" date="2007" name="Int. J. Syst. Evol. Microbiol.">
        <title>Paenibacillus ginsengarvi sp. nov., isolated from soil from ginseng cultivation.</title>
        <authorList>
            <person name="Yoon M.H."/>
            <person name="Ten L.N."/>
            <person name="Im W.T."/>
        </authorList>
    </citation>
    <scope>NUCLEOTIDE SEQUENCE [LARGE SCALE GENOMIC DNA]</scope>
    <source>
        <strain evidence="2 3">KCTC 13059</strain>
    </source>
</reference>
<feature type="signal peptide" evidence="1">
    <location>
        <begin position="1"/>
        <end position="22"/>
    </location>
</feature>
<keyword evidence="1" id="KW-0732">Signal</keyword>
<evidence type="ECO:0008006" key="4">
    <source>
        <dbReference type="Google" id="ProtNLM"/>
    </source>
</evidence>
<comment type="caution">
    <text evidence="2">The sequence shown here is derived from an EMBL/GenBank/DDBJ whole genome shotgun (WGS) entry which is preliminary data.</text>
</comment>
<dbReference type="RefSeq" id="WP_120752082.1">
    <property type="nucleotide sequence ID" value="NZ_RBAH01000060.1"/>
</dbReference>
<dbReference type="AlphaFoldDB" id="A0A3B0AHM7"/>
<organism evidence="2 3">
    <name type="scientific">Paenibacillus ginsengarvi</name>
    <dbReference type="NCBI Taxonomy" id="400777"/>
    <lineage>
        <taxon>Bacteria</taxon>
        <taxon>Bacillati</taxon>
        <taxon>Bacillota</taxon>
        <taxon>Bacilli</taxon>
        <taxon>Bacillales</taxon>
        <taxon>Paenibacillaceae</taxon>
        <taxon>Paenibacillus</taxon>
    </lineage>
</organism>
<sequence length="171" mass="19210">MRLLIVVLVLLGLVACNQPSQSEEQLAVNRSILEDQVDKPTVPAPEKVTFTAKISVPNQIKPNEEFVSEATLENLTDNDLTILHAARVFYFKIKDKYGKGVNTFAMEDVGIYRPLQGQGKITEQYIYKLKTPGFYEVSAIARFSVGEGDNKKDFEVESNIASFEVIPLRRL</sequence>